<feature type="binding site" evidence="10">
    <location>
        <position position="231"/>
    </location>
    <ligand>
        <name>a divalent metal cation</name>
        <dbReference type="ChEBI" id="CHEBI:60240"/>
        <note>ligand shared between dimeric partners</note>
    </ligand>
</feature>
<evidence type="ECO:0000256" key="2">
    <source>
        <dbReference type="ARBA" id="ARBA00022723"/>
    </source>
</evidence>
<dbReference type="Gene3D" id="3.40.718.10">
    <property type="entry name" value="Isopropylmalate Dehydrogenase"/>
    <property type="match status" value="1"/>
</dbReference>
<evidence type="ECO:0000313" key="11">
    <source>
        <dbReference type="EMBL" id="MWJ29258.1"/>
    </source>
</evidence>
<keyword evidence="4 10" id="KW-0460">Magnesium</keyword>
<dbReference type="EC" id="1.1.1.262" evidence="10"/>
<feature type="binding site" evidence="10">
    <location>
        <position position="286"/>
    </location>
    <ligand>
        <name>a divalent metal cation</name>
        <dbReference type="ChEBI" id="CHEBI:60240"/>
        <note>ligand shared between dimeric partners</note>
    </ligand>
</feature>
<evidence type="ECO:0000256" key="7">
    <source>
        <dbReference type="ARBA" id="ARBA00023027"/>
    </source>
</evidence>
<accession>A0A7X3H429</accession>
<dbReference type="InterPro" id="IPR037510">
    <property type="entry name" value="PdxA"/>
</dbReference>
<dbReference type="HAMAP" id="MF_00536">
    <property type="entry name" value="PdxA"/>
    <property type="match status" value="1"/>
</dbReference>
<evidence type="ECO:0000256" key="6">
    <source>
        <dbReference type="ARBA" id="ARBA00023002"/>
    </source>
</evidence>
<evidence type="ECO:0000256" key="4">
    <source>
        <dbReference type="ARBA" id="ARBA00022842"/>
    </source>
</evidence>
<keyword evidence="8 10" id="KW-0664">Pyridoxine biosynthesis</keyword>
<proteinExistence type="inferred from homology"/>
<feature type="binding site" evidence="10">
    <location>
        <position position="142"/>
    </location>
    <ligand>
        <name>substrate</name>
    </ligand>
</feature>
<keyword evidence="9 10" id="KW-0170">Cobalt</keyword>
<comment type="miscellaneous">
    <text evidence="10">The active site is located at the dimer interface.</text>
</comment>
<name>A0A7X3H429_9GAMM</name>
<dbReference type="GO" id="GO:0000287">
    <property type="term" value="F:magnesium ion binding"/>
    <property type="evidence" value="ECO:0007669"/>
    <property type="project" value="UniProtKB-UniRule"/>
</dbReference>
<comment type="similarity">
    <text evidence="10">Belongs to the PdxA family.</text>
</comment>
<dbReference type="InterPro" id="IPR005255">
    <property type="entry name" value="PdxA_fam"/>
</dbReference>
<dbReference type="GO" id="GO:0008615">
    <property type="term" value="P:pyridoxine biosynthetic process"/>
    <property type="evidence" value="ECO:0007669"/>
    <property type="project" value="UniProtKB-UniRule"/>
</dbReference>
<comment type="pathway">
    <text evidence="10">Cofactor biosynthesis; pyridoxine 5'-phosphate biosynthesis; pyridoxine 5'-phosphate from D-erythrose 4-phosphate: step 4/5.</text>
</comment>
<keyword evidence="6 10" id="KW-0560">Oxidoreductase</keyword>
<dbReference type="GO" id="GO:0050570">
    <property type="term" value="F:4-hydroxythreonine-4-phosphate dehydrogenase activity"/>
    <property type="evidence" value="ECO:0007669"/>
    <property type="project" value="UniProtKB-UniRule"/>
</dbReference>
<dbReference type="GO" id="GO:0050897">
    <property type="term" value="F:cobalt ion binding"/>
    <property type="evidence" value="ECO:0007669"/>
    <property type="project" value="UniProtKB-UniRule"/>
</dbReference>
<keyword evidence="3 10" id="KW-0862">Zinc</keyword>
<comment type="caution">
    <text evidence="11">The sequence shown here is derived from an EMBL/GenBank/DDBJ whole genome shotgun (WGS) entry which is preliminary data.</text>
</comment>
<dbReference type="GO" id="GO:0042823">
    <property type="term" value="P:pyridoxal phosphate biosynthetic process"/>
    <property type="evidence" value="ECO:0007669"/>
    <property type="project" value="UniProtKB-UniRule"/>
</dbReference>
<dbReference type="PANTHER" id="PTHR30004">
    <property type="entry name" value="4-HYDROXYTHREONINE-4-PHOSPHATE DEHYDROGENASE"/>
    <property type="match status" value="1"/>
</dbReference>
<evidence type="ECO:0000256" key="3">
    <source>
        <dbReference type="ARBA" id="ARBA00022833"/>
    </source>
</evidence>
<keyword evidence="12" id="KW-1185">Reference proteome</keyword>
<feature type="binding site" evidence="10">
    <location>
        <position position="143"/>
    </location>
    <ligand>
        <name>substrate</name>
    </ligand>
</feature>
<comment type="catalytic activity">
    <reaction evidence="10">
        <text>4-(phosphooxy)-L-threonine + NAD(+) = 3-amino-2-oxopropyl phosphate + CO2 + NADH</text>
        <dbReference type="Rhea" id="RHEA:32275"/>
        <dbReference type="ChEBI" id="CHEBI:16526"/>
        <dbReference type="ChEBI" id="CHEBI:57279"/>
        <dbReference type="ChEBI" id="CHEBI:57540"/>
        <dbReference type="ChEBI" id="CHEBI:57945"/>
        <dbReference type="ChEBI" id="CHEBI:58452"/>
        <dbReference type="EC" id="1.1.1.262"/>
    </reaction>
</comment>
<comment type="subcellular location">
    <subcellularLocation>
        <location evidence="10">Cytoplasm</location>
    </subcellularLocation>
</comment>
<evidence type="ECO:0000313" key="12">
    <source>
        <dbReference type="Proteomes" id="UP000437638"/>
    </source>
</evidence>
<keyword evidence="2 10" id="KW-0479">Metal-binding</keyword>
<organism evidence="11 12">
    <name type="scientific">Vreelandella zhuhanensis</name>
    <dbReference type="NCBI Taxonomy" id="2684210"/>
    <lineage>
        <taxon>Bacteria</taxon>
        <taxon>Pseudomonadati</taxon>
        <taxon>Pseudomonadota</taxon>
        <taxon>Gammaproteobacteria</taxon>
        <taxon>Oceanospirillales</taxon>
        <taxon>Halomonadaceae</taxon>
        <taxon>Vreelandella</taxon>
    </lineage>
</organism>
<dbReference type="EMBL" id="WTKP01000011">
    <property type="protein sequence ID" value="MWJ29258.1"/>
    <property type="molecule type" value="Genomic_DNA"/>
</dbReference>
<feature type="binding site" evidence="10">
    <location>
        <position position="294"/>
    </location>
    <ligand>
        <name>substrate</name>
    </ligand>
</feature>
<dbReference type="AlphaFoldDB" id="A0A7X3H429"/>
<dbReference type="NCBIfam" id="TIGR00557">
    <property type="entry name" value="pdxA"/>
    <property type="match status" value="1"/>
</dbReference>
<dbReference type="SUPFAM" id="SSF53659">
    <property type="entry name" value="Isocitrate/Isopropylmalate dehydrogenase-like"/>
    <property type="match status" value="1"/>
</dbReference>
<evidence type="ECO:0000256" key="1">
    <source>
        <dbReference type="ARBA" id="ARBA00022490"/>
    </source>
</evidence>
<dbReference type="GO" id="GO:0051287">
    <property type="term" value="F:NAD binding"/>
    <property type="evidence" value="ECO:0007669"/>
    <property type="project" value="InterPro"/>
</dbReference>
<keyword evidence="1 10" id="KW-0963">Cytoplasm</keyword>
<protein>
    <recommendedName>
        <fullName evidence="10">4-hydroxythreonine-4-phosphate dehydrogenase</fullName>
        <ecNumber evidence="10">1.1.1.262</ecNumber>
    </recommendedName>
    <alternativeName>
        <fullName evidence="10">4-(phosphohydroxy)-L-threonine dehydrogenase</fullName>
    </alternativeName>
</protein>
<gene>
    <name evidence="10 11" type="primary">pdxA</name>
    <name evidence="11" type="ORF">GPM19_13815</name>
</gene>
<dbReference type="PANTHER" id="PTHR30004:SF5">
    <property type="entry name" value="4-HYDROXYTHREONINE-4-PHOSPHATE DEHYDROGENASE"/>
    <property type="match status" value="1"/>
</dbReference>
<reference evidence="11 12" key="1">
    <citation type="submission" date="2019-12" db="EMBL/GenBank/DDBJ databases">
        <title>Halomonas rutogse sp. nov. isolated from two lakes on Tibetan Plateau.</title>
        <authorList>
            <person name="Gao P."/>
        </authorList>
    </citation>
    <scope>NUCLEOTIDE SEQUENCE [LARGE SCALE GENOMIC DNA]</scope>
    <source>
        <strain evidence="11 12">ZH2S</strain>
    </source>
</reference>
<dbReference type="Proteomes" id="UP000437638">
    <property type="component" value="Unassembled WGS sequence"/>
</dbReference>
<dbReference type="Pfam" id="PF04166">
    <property type="entry name" value="PdxA"/>
    <property type="match status" value="1"/>
</dbReference>
<dbReference type="RefSeq" id="WP_160419599.1">
    <property type="nucleotide sequence ID" value="NZ_WTKP01000011.1"/>
</dbReference>
<dbReference type="GO" id="GO:0005737">
    <property type="term" value="C:cytoplasm"/>
    <property type="evidence" value="ECO:0007669"/>
    <property type="project" value="UniProtKB-SubCell"/>
</dbReference>
<sequence length="351" mass="36782">MPGLEHARPRLVLTTGEPAGIGPELALMLAVTGDLPSGTVAIGDPEMLAARARQLGLQVRISVSQPGKALPESRTGVLAVWPVFLDEPAIPGVLNPANADYVLQTLNVAVKACLAGHAQAMVTAPLHKGVIIEGGHPEFTGHTEFLRDACQVSEVVMLLATDRALHSQVPGWQGAGDLRVALVTTHLPLREVADAITVERLRRVVRILETGLRQQFGILAPRIAVCGLNPHAGEDGHLGNEEQTIITPTLSALRAEGLDIHGPLPADTLFTPRHLAGVDAVLAMYHDQGLAVLKYAGFGRAANITLGLPLVRTSVDHGTALDLAGLGQADPASLKVALNLAATLAGRKRLG</sequence>
<evidence type="ECO:0000256" key="9">
    <source>
        <dbReference type="ARBA" id="ARBA00023285"/>
    </source>
</evidence>
<comment type="subunit">
    <text evidence="10">Homodimer.</text>
</comment>
<dbReference type="GO" id="GO:0008270">
    <property type="term" value="F:zinc ion binding"/>
    <property type="evidence" value="ECO:0007669"/>
    <property type="project" value="UniProtKB-UniRule"/>
</dbReference>
<keyword evidence="5 10" id="KW-0521">NADP</keyword>
<keyword evidence="7 10" id="KW-0520">NAD</keyword>
<comment type="function">
    <text evidence="10">Catalyzes the NAD(P)-dependent oxidation of 4-(phosphooxy)-L-threonine (HTP) into 2-amino-3-oxo-4-(phosphooxy)butyric acid which spontaneously decarboxylates to form 3-amino-2-oxopropyl phosphate (AHAP).</text>
</comment>
<feature type="binding site" evidence="10">
    <location>
        <position position="312"/>
    </location>
    <ligand>
        <name>substrate</name>
    </ligand>
</feature>
<dbReference type="UniPathway" id="UPA00244">
    <property type="reaction ID" value="UER00312"/>
</dbReference>
<evidence type="ECO:0000256" key="5">
    <source>
        <dbReference type="ARBA" id="ARBA00022857"/>
    </source>
</evidence>
<evidence type="ECO:0000256" key="8">
    <source>
        <dbReference type="ARBA" id="ARBA00023096"/>
    </source>
</evidence>
<comment type="cofactor">
    <cofactor evidence="10">
        <name>Zn(2+)</name>
        <dbReference type="ChEBI" id="CHEBI:29105"/>
    </cofactor>
    <cofactor evidence="10">
        <name>Mg(2+)</name>
        <dbReference type="ChEBI" id="CHEBI:18420"/>
    </cofactor>
    <cofactor evidence="10">
        <name>Co(2+)</name>
        <dbReference type="ChEBI" id="CHEBI:48828"/>
    </cofactor>
    <text evidence="10">Binds 1 divalent metal cation per subunit. Can use ions such as Zn(2+), Mg(2+) or Co(2+).</text>
</comment>
<feature type="binding site" evidence="10">
    <location>
        <position position="303"/>
    </location>
    <ligand>
        <name>substrate</name>
    </ligand>
</feature>
<evidence type="ECO:0000256" key="10">
    <source>
        <dbReference type="HAMAP-Rule" id="MF_00536"/>
    </source>
</evidence>
<feature type="binding site" evidence="10">
    <location>
        <position position="186"/>
    </location>
    <ligand>
        <name>a divalent metal cation</name>
        <dbReference type="ChEBI" id="CHEBI:60240"/>
        <note>ligand shared between dimeric partners</note>
    </ligand>
</feature>